<name>A0A5N5QJ16_9AGAM</name>
<protein>
    <recommendedName>
        <fullName evidence="4">F-box domain-containing protein</fullName>
    </recommendedName>
</protein>
<feature type="region of interest" description="Disordered" evidence="1">
    <location>
        <begin position="306"/>
        <end position="359"/>
    </location>
</feature>
<evidence type="ECO:0000313" key="2">
    <source>
        <dbReference type="EMBL" id="KAB5591478.1"/>
    </source>
</evidence>
<evidence type="ECO:0000313" key="3">
    <source>
        <dbReference type="Proteomes" id="UP000383932"/>
    </source>
</evidence>
<reference evidence="2 3" key="1">
    <citation type="journal article" date="2019" name="Fungal Biol. Biotechnol.">
        <title>Draft genome sequence of fastidious pathogen Ceratobasidium theobromae, which causes vascular-streak dieback in Theobroma cacao.</title>
        <authorList>
            <person name="Ali S.S."/>
            <person name="Asman A."/>
            <person name="Shao J."/>
            <person name="Firmansyah A.P."/>
            <person name="Susilo A.W."/>
            <person name="Rosmana A."/>
            <person name="McMahon P."/>
            <person name="Junaid M."/>
            <person name="Guest D."/>
            <person name="Kheng T.Y."/>
            <person name="Meinhardt L.W."/>
            <person name="Bailey B.A."/>
        </authorList>
    </citation>
    <scope>NUCLEOTIDE SEQUENCE [LARGE SCALE GENOMIC DNA]</scope>
    <source>
        <strain evidence="2 3">CT2</strain>
    </source>
</reference>
<organism evidence="2 3">
    <name type="scientific">Ceratobasidium theobromae</name>
    <dbReference type="NCBI Taxonomy" id="1582974"/>
    <lineage>
        <taxon>Eukaryota</taxon>
        <taxon>Fungi</taxon>
        <taxon>Dikarya</taxon>
        <taxon>Basidiomycota</taxon>
        <taxon>Agaricomycotina</taxon>
        <taxon>Agaricomycetes</taxon>
        <taxon>Cantharellales</taxon>
        <taxon>Ceratobasidiaceae</taxon>
        <taxon>Ceratobasidium</taxon>
    </lineage>
</organism>
<dbReference type="EMBL" id="SSOP01000103">
    <property type="protein sequence ID" value="KAB5591478.1"/>
    <property type="molecule type" value="Genomic_DNA"/>
</dbReference>
<sequence length="411" mass="44905">MSLPVELLDFIVRYSSAQTKARLARTSRTLYGISVRALYASIPHMGTRRTIQCLLILSQNASLACLVRTFELRMSHQPNFPDLITRALGNMPNLVELSLQLGIFATSSVLERVACHLTKFVCILVSDPAYPISRFLESQPRIKELYLVCRPDSIADLSPDALPALQDVAAPLRLLGPLLSSRLDHITRISALGTIMAAPDIAELGTVIRDAPTRSPPGVLIDVVLGMDLTSPMMAPEFVTAGLACLGLRAPSIGLLRLEVHKGSVQQNMLDEITLALPHLPNLKTLVVMSQPPVSRAYIHQFDRNPASRAHPAIQRPQASSFDVSRDSESPLSSGAATPSPTYRLVPPTSASNTEPRSNWPVFAPDALHDRSRHKACLAAWHHAQPSLERVVFPIGVYTFGAKRKSAMHQP</sequence>
<gene>
    <name evidence="2" type="ORF">CTheo_5082</name>
</gene>
<keyword evidence="3" id="KW-1185">Reference proteome</keyword>
<dbReference type="OrthoDB" id="613763at2759"/>
<evidence type="ECO:0000256" key="1">
    <source>
        <dbReference type="SAM" id="MobiDB-lite"/>
    </source>
</evidence>
<dbReference type="Proteomes" id="UP000383932">
    <property type="component" value="Unassembled WGS sequence"/>
</dbReference>
<comment type="caution">
    <text evidence="2">The sequence shown here is derived from an EMBL/GenBank/DDBJ whole genome shotgun (WGS) entry which is preliminary data.</text>
</comment>
<dbReference type="AlphaFoldDB" id="A0A5N5QJ16"/>
<feature type="compositionally biased region" description="Polar residues" evidence="1">
    <location>
        <begin position="330"/>
        <end position="341"/>
    </location>
</feature>
<proteinExistence type="predicted"/>
<evidence type="ECO:0008006" key="4">
    <source>
        <dbReference type="Google" id="ProtNLM"/>
    </source>
</evidence>
<accession>A0A5N5QJ16</accession>